<dbReference type="EMBL" id="MU863688">
    <property type="protein sequence ID" value="KAK4097003.1"/>
    <property type="molecule type" value="Genomic_DNA"/>
</dbReference>
<dbReference type="AlphaFoldDB" id="A0AAN6SXI3"/>
<proteinExistence type="predicted"/>
<organism evidence="3 4">
    <name type="scientific">Parathielavia hyrcaniae</name>
    <dbReference type="NCBI Taxonomy" id="113614"/>
    <lineage>
        <taxon>Eukaryota</taxon>
        <taxon>Fungi</taxon>
        <taxon>Dikarya</taxon>
        <taxon>Ascomycota</taxon>
        <taxon>Pezizomycotina</taxon>
        <taxon>Sordariomycetes</taxon>
        <taxon>Sordariomycetidae</taxon>
        <taxon>Sordariales</taxon>
        <taxon>Chaetomiaceae</taxon>
        <taxon>Parathielavia</taxon>
    </lineage>
</organism>
<evidence type="ECO:0000313" key="3">
    <source>
        <dbReference type="EMBL" id="KAK4097003.1"/>
    </source>
</evidence>
<feature type="compositionally biased region" description="Low complexity" evidence="1">
    <location>
        <begin position="31"/>
        <end position="45"/>
    </location>
</feature>
<reference evidence="3" key="1">
    <citation type="journal article" date="2023" name="Mol. Phylogenet. Evol.">
        <title>Genome-scale phylogeny and comparative genomics of the fungal order Sordariales.</title>
        <authorList>
            <person name="Hensen N."/>
            <person name="Bonometti L."/>
            <person name="Westerberg I."/>
            <person name="Brannstrom I.O."/>
            <person name="Guillou S."/>
            <person name="Cros-Aarteil S."/>
            <person name="Calhoun S."/>
            <person name="Haridas S."/>
            <person name="Kuo A."/>
            <person name="Mondo S."/>
            <person name="Pangilinan J."/>
            <person name="Riley R."/>
            <person name="LaButti K."/>
            <person name="Andreopoulos B."/>
            <person name="Lipzen A."/>
            <person name="Chen C."/>
            <person name="Yan M."/>
            <person name="Daum C."/>
            <person name="Ng V."/>
            <person name="Clum A."/>
            <person name="Steindorff A."/>
            <person name="Ohm R.A."/>
            <person name="Martin F."/>
            <person name="Silar P."/>
            <person name="Natvig D.O."/>
            <person name="Lalanne C."/>
            <person name="Gautier V."/>
            <person name="Ament-Velasquez S.L."/>
            <person name="Kruys A."/>
            <person name="Hutchinson M.I."/>
            <person name="Powell A.J."/>
            <person name="Barry K."/>
            <person name="Miller A.N."/>
            <person name="Grigoriev I.V."/>
            <person name="Debuchy R."/>
            <person name="Gladieux P."/>
            <person name="Hiltunen Thoren M."/>
            <person name="Johannesson H."/>
        </authorList>
    </citation>
    <scope>NUCLEOTIDE SEQUENCE</scope>
    <source>
        <strain evidence="3">CBS 757.83</strain>
    </source>
</reference>
<feature type="signal peptide" evidence="2">
    <location>
        <begin position="1"/>
        <end position="21"/>
    </location>
</feature>
<evidence type="ECO:0000313" key="4">
    <source>
        <dbReference type="Proteomes" id="UP001305647"/>
    </source>
</evidence>
<evidence type="ECO:0000256" key="2">
    <source>
        <dbReference type="SAM" id="SignalP"/>
    </source>
</evidence>
<sequence>MLLRHIQLLLSLALGAEPVVAMPIVPFPTTTTATEPATPQATHATRPNCGRNRPPMSYHISDHYAAYKNTPYGWLGCNHDASASEAFHAFALKHRDEPDRLMTYLGLAERLVGNTRSVGGGFQELIVALRTPNGGQAEHERVGAGSRVDPLGAAVVLFLQPPSVRCWLDREILREIGNDVAPAWGPT</sequence>
<keyword evidence="4" id="KW-1185">Reference proteome</keyword>
<protein>
    <submittedName>
        <fullName evidence="3">Uncharacterized protein</fullName>
    </submittedName>
</protein>
<reference evidence="3" key="2">
    <citation type="submission" date="2023-05" db="EMBL/GenBank/DDBJ databases">
        <authorList>
            <consortium name="Lawrence Berkeley National Laboratory"/>
            <person name="Steindorff A."/>
            <person name="Hensen N."/>
            <person name="Bonometti L."/>
            <person name="Westerberg I."/>
            <person name="Brannstrom I.O."/>
            <person name="Guillou S."/>
            <person name="Cros-Aarteil S."/>
            <person name="Calhoun S."/>
            <person name="Haridas S."/>
            <person name="Kuo A."/>
            <person name="Mondo S."/>
            <person name="Pangilinan J."/>
            <person name="Riley R."/>
            <person name="Labutti K."/>
            <person name="Andreopoulos B."/>
            <person name="Lipzen A."/>
            <person name="Chen C."/>
            <person name="Yanf M."/>
            <person name="Daum C."/>
            <person name="Ng V."/>
            <person name="Clum A."/>
            <person name="Ohm R."/>
            <person name="Martin F."/>
            <person name="Silar P."/>
            <person name="Natvig D."/>
            <person name="Lalanne C."/>
            <person name="Gautier V."/>
            <person name="Ament-Velasquez S.L."/>
            <person name="Kruys A."/>
            <person name="Hutchinson M.I."/>
            <person name="Powell A.J."/>
            <person name="Barry K."/>
            <person name="Miller A.N."/>
            <person name="Grigoriev I.V."/>
            <person name="Debuchy R."/>
            <person name="Gladieux P."/>
            <person name="Thoren M.H."/>
            <person name="Johannesson H."/>
        </authorList>
    </citation>
    <scope>NUCLEOTIDE SEQUENCE</scope>
    <source>
        <strain evidence="3">CBS 757.83</strain>
    </source>
</reference>
<accession>A0AAN6SXI3</accession>
<gene>
    <name evidence="3" type="ORF">N658DRAFT_489532</name>
</gene>
<comment type="caution">
    <text evidence="3">The sequence shown here is derived from an EMBL/GenBank/DDBJ whole genome shotgun (WGS) entry which is preliminary data.</text>
</comment>
<name>A0AAN6SXI3_9PEZI</name>
<feature type="chain" id="PRO_5042826318" evidence="2">
    <location>
        <begin position="22"/>
        <end position="187"/>
    </location>
</feature>
<keyword evidence="2" id="KW-0732">Signal</keyword>
<dbReference type="Proteomes" id="UP001305647">
    <property type="component" value="Unassembled WGS sequence"/>
</dbReference>
<evidence type="ECO:0000256" key="1">
    <source>
        <dbReference type="SAM" id="MobiDB-lite"/>
    </source>
</evidence>
<feature type="region of interest" description="Disordered" evidence="1">
    <location>
        <begin position="31"/>
        <end position="53"/>
    </location>
</feature>